<dbReference type="GO" id="GO:0016020">
    <property type="term" value="C:membrane"/>
    <property type="evidence" value="ECO:0007669"/>
    <property type="project" value="InterPro"/>
</dbReference>
<feature type="transmembrane region" description="Helical" evidence="2">
    <location>
        <begin position="5"/>
        <end position="27"/>
    </location>
</feature>
<dbReference type="Pfam" id="PF02325">
    <property type="entry name" value="CCB3_YggT"/>
    <property type="match status" value="1"/>
</dbReference>
<evidence type="ECO:0000313" key="3">
    <source>
        <dbReference type="EMBL" id="EHR38071.1"/>
    </source>
</evidence>
<dbReference type="InterPro" id="IPR003425">
    <property type="entry name" value="CCB3/YggT"/>
</dbReference>
<dbReference type="AlphaFoldDB" id="H3NH16"/>
<dbReference type="STRING" id="883113.HMPREF9708_00155"/>
<evidence type="ECO:0000256" key="2">
    <source>
        <dbReference type="SAM" id="Phobius"/>
    </source>
</evidence>
<dbReference type="RefSeq" id="WP_006308020.1">
    <property type="nucleotide sequence ID" value="NZ_JH601133.1"/>
</dbReference>
<proteinExistence type="inferred from homology"/>
<dbReference type="Proteomes" id="UP000006190">
    <property type="component" value="Unassembled WGS sequence"/>
</dbReference>
<comment type="similarity">
    <text evidence="1">Belongs to the YggT family.</text>
</comment>
<evidence type="ECO:0000256" key="1">
    <source>
        <dbReference type="ARBA" id="ARBA00010894"/>
    </source>
</evidence>
<keyword evidence="2" id="KW-1133">Transmembrane helix</keyword>
<organism evidence="3 4">
    <name type="scientific">Facklamia languida CCUG 37842</name>
    <dbReference type="NCBI Taxonomy" id="883113"/>
    <lineage>
        <taxon>Bacteria</taxon>
        <taxon>Bacillati</taxon>
        <taxon>Bacillota</taxon>
        <taxon>Bacilli</taxon>
        <taxon>Lactobacillales</taxon>
        <taxon>Aerococcaceae</taxon>
        <taxon>Facklamia</taxon>
    </lineage>
</organism>
<reference evidence="3 4" key="1">
    <citation type="submission" date="2012-01" db="EMBL/GenBank/DDBJ databases">
        <title>The Genome Sequence of Facklamia languida CCUG 37842.</title>
        <authorList>
            <consortium name="The Broad Institute Genome Sequencing Platform"/>
            <person name="Earl A."/>
            <person name="Ward D."/>
            <person name="Feldgarden M."/>
            <person name="Gevers D."/>
            <person name="Huys G."/>
            <person name="Young S.K."/>
            <person name="Zeng Q."/>
            <person name="Gargeya S."/>
            <person name="Fitzgerald M."/>
            <person name="Haas B."/>
            <person name="Abouelleil A."/>
            <person name="Alvarado L."/>
            <person name="Arachchi H.M."/>
            <person name="Berlin A."/>
            <person name="Chapman S.B."/>
            <person name="Gearin G."/>
            <person name="Goldberg J."/>
            <person name="Griggs A."/>
            <person name="Gujja S."/>
            <person name="Hansen M."/>
            <person name="Heiman D."/>
            <person name="Howarth C."/>
            <person name="Larimer J."/>
            <person name="Lui A."/>
            <person name="MacDonald P.J.P."/>
            <person name="McCowen C."/>
            <person name="Montmayeur A."/>
            <person name="Murphy C."/>
            <person name="Neiman D."/>
            <person name="Pearson M."/>
            <person name="Priest M."/>
            <person name="Roberts A."/>
            <person name="Saif S."/>
            <person name="Shea T."/>
            <person name="Sisk P."/>
            <person name="Stolte C."/>
            <person name="Sykes S."/>
            <person name="Wortman J."/>
            <person name="Nusbaum C."/>
            <person name="Birren B."/>
        </authorList>
    </citation>
    <scope>NUCLEOTIDE SEQUENCE [LARGE SCALE GENOMIC DNA]</scope>
    <source>
        <strain evidence="3 4">CCUG 37842</strain>
    </source>
</reference>
<dbReference type="OrthoDB" id="47652at2"/>
<keyword evidence="2" id="KW-0812">Transmembrane</keyword>
<name>H3NH16_9LACT</name>
<evidence type="ECO:0008006" key="5">
    <source>
        <dbReference type="Google" id="ProtNLM"/>
    </source>
</evidence>
<dbReference type="HOGENOM" id="CLU_136788_4_3_9"/>
<sequence length="91" mass="10447">MRLSVLITIIARGFQIYQWILIIYALLTWLPGASESKFGQLINRLARPYLDIFDRVIPPLGPISFNVIIALFVLNLIQRGVIWLLVQLVAR</sequence>
<keyword evidence="2" id="KW-0472">Membrane</keyword>
<comment type="caution">
    <text evidence="3">The sequence shown here is derived from an EMBL/GenBank/DDBJ whole genome shotgun (WGS) entry which is preliminary data.</text>
</comment>
<keyword evidence="4" id="KW-1185">Reference proteome</keyword>
<dbReference type="EMBL" id="AGEG01000002">
    <property type="protein sequence ID" value="EHR38071.1"/>
    <property type="molecule type" value="Genomic_DNA"/>
</dbReference>
<dbReference type="PANTHER" id="PTHR33219">
    <property type="entry name" value="YLMG HOMOLOG PROTEIN 2, CHLOROPLASTIC"/>
    <property type="match status" value="1"/>
</dbReference>
<protein>
    <recommendedName>
        <fullName evidence="5">YggT family protein</fullName>
    </recommendedName>
</protein>
<dbReference type="eggNOG" id="COG0762">
    <property type="taxonomic scope" value="Bacteria"/>
</dbReference>
<gene>
    <name evidence="3" type="ORF">HMPREF9708_00155</name>
</gene>
<evidence type="ECO:0000313" key="4">
    <source>
        <dbReference type="Proteomes" id="UP000006190"/>
    </source>
</evidence>
<feature type="transmembrane region" description="Helical" evidence="2">
    <location>
        <begin position="63"/>
        <end position="86"/>
    </location>
</feature>
<accession>H3NH16</accession>
<dbReference type="PANTHER" id="PTHR33219:SF14">
    <property type="entry name" value="PROTEIN COFACTOR ASSEMBLY OF COMPLEX C SUBUNIT B CCB3, CHLOROPLASTIC-RELATED"/>
    <property type="match status" value="1"/>
</dbReference>